<dbReference type="Gene3D" id="1.25.40.10">
    <property type="entry name" value="Tetratricopeptide repeat domain"/>
    <property type="match status" value="1"/>
</dbReference>
<comment type="caution">
    <text evidence="2">The sequence shown here is derived from an EMBL/GenBank/DDBJ whole genome shotgun (WGS) entry which is preliminary data.</text>
</comment>
<dbReference type="PRINTS" id="PR01595">
    <property type="entry name" value="SYCDCHAPRONE"/>
</dbReference>
<dbReference type="Proteomes" id="UP000031307">
    <property type="component" value="Unassembled WGS sequence"/>
</dbReference>
<dbReference type="NCBIfam" id="TIGR02552">
    <property type="entry name" value="LcrH_SycD"/>
    <property type="match status" value="1"/>
</dbReference>
<evidence type="ECO:0000313" key="2">
    <source>
        <dbReference type="EMBL" id="KIA77317.1"/>
    </source>
</evidence>
<dbReference type="PATRIC" id="fig|83552.4.peg.1513"/>
<name>A0A0C1E7Y6_9BACT</name>
<evidence type="ECO:0000256" key="1">
    <source>
        <dbReference type="ARBA" id="ARBA00010244"/>
    </source>
</evidence>
<dbReference type="InterPro" id="IPR005415">
    <property type="entry name" value="T3SS_Ca_resp_chp_LcrH/SycD"/>
</dbReference>
<protein>
    <submittedName>
        <fullName evidence="2">Type III secretion specific chlamydia chaperone 3</fullName>
    </submittedName>
</protein>
<accession>A0A0C1E7Y6</accession>
<dbReference type="SUPFAM" id="SSF48452">
    <property type="entry name" value="TPR-like"/>
    <property type="match status" value="1"/>
</dbReference>
<dbReference type="EMBL" id="JSAM01000082">
    <property type="protein sequence ID" value="KIA77317.1"/>
    <property type="molecule type" value="Genomic_DNA"/>
</dbReference>
<dbReference type="InterPro" id="IPR011990">
    <property type="entry name" value="TPR-like_helical_dom_sf"/>
</dbReference>
<gene>
    <name evidence="2" type="primary">scc3-C</name>
    <name evidence="2" type="ORF">DB43_GM00020</name>
</gene>
<dbReference type="AlphaFoldDB" id="A0A0C1E7Y6"/>
<comment type="similarity">
    <text evidence="1">Belongs to the LcrH/SycD chaperone family.</text>
</comment>
<reference evidence="2 3" key="1">
    <citation type="journal article" date="2014" name="Mol. Biol. Evol.">
        <title>Massive expansion of Ubiquitination-related gene families within the Chlamydiae.</title>
        <authorList>
            <person name="Domman D."/>
            <person name="Collingro A."/>
            <person name="Lagkouvardos I."/>
            <person name="Gehre L."/>
            <person name="Weinmaier T."/>
            <person name="Rattei T."/>
            <person name="Subtil A."/>
            <person name="Horn M."/>
        </authorList>
    </citation>
    <scope>NUCLEOTIDE SEQUENCE [LARGE SCALE GENOMIC DNA]</scope>
    <source>
        <strain evidence="2 3">OEW1</strain>
    </source>
</reference>
<dbReference type="InterPro" id="IPR011716">
    <property type="entry name" value="TPR-3"/>
</dbReference>
<dbReference type="Pfam" id="PF07720">
    <property type="entry name" value="TPR_3"/>
    <property type="match status" value="2"/>
</dbReference>
<sequence length="172" mass="19741">MSFKNGWHMDRMEEFQIPKDVIKKLKNVDLIRQEMSEGKNLKDIIGYTDETMEKFYGAAYRLFQAKEYEKASDAFLFLTTLDPQVHNYWLGLGMSEQLKKEYEGALVAYGMAVMTEMSNPVPHYHSASCYLAVGDDENAKASLLLAIEYAGEQEHFFKIKQQAESALTQLSK</sequence>
<organism evidence="2 3">
    <name type="scientific">Parachlamydia acanthamoebae</name>
    <dbReference type="NCBI Taxonomy" id="83552"/>
    <lineage>
        <taxon>Bacteria</taxon>
        <taxon>Pseudomonadati</taxon>
        <taxon>Chlamydiota</taxon>
        <taxon>Chlamydiia</taxon>
        <taxon>Parachlamydiales</taxon>
        <taxon>Parachlamydiaceae</taxon>
        <taxon>Parachlamydia</taxon>
    </lineage>
</organism>
<evidence type="ECO:0000313" key="3">
    <source>
        <dbReference type="Proteomes" id="UP000031307"/>
    </source>
</evidence>
<proteinExistence type="inferred from homology"/>